<dbReference type="InterPro" id="IPR013783">
    <property type="entry name" value="Ig-like_fold"/>
</dbReference>
<dbReference type="InterPro" id="IPR014756">
    <property type="entry name" value="Ig_E-set"/>
</dbReference>
<comment type="catalytic activity">
    <reaction evidence="8">
        <text>L-seryl-[EGF-like domain protein] + UDP-alpha-D-xylose = 3-O-(beta-D-xylosyl)-L-seryl-[EGF-like domain protein] + UDP + H(+)</text>
        <dbReference type="Rhea" id="RHEA:62016"/>
        <dbReference type="Rhea" id="RHEA-COMP:16010"/>
        <dbReference type="Rhea" id="RHEA-COMP:16011"/>
        <dbReference type="ChEBI" id="CHEBI:15378"/>
        <dbReference type="ChEBI" id="CHEBI:29999"/>
        <dbReference type="ChEBI" id="CHEBI:57632"/>
        <dbReference type="ChEBI" id="CHEBI:58223"/>
        <dbReference type="ChEBI" id="CHEBI:132085"/>
    </reaction>
</comment>
<evidence type="ECO:0000256" key="4">
    <source>
        <dbReference type="ARBA" id="ARBA00022679"/>
    </source>
</evidence>
<evidence type="ECO:0000313" key="14">
    <source>
        <dbReference type="Proteomes" id="UP000007875"/>
    </source>
</evidence>
<dbReference type="AlphaFoldDB" id="H2YEH3"/>
<keyword evidence="5 11" id="KW-0732">Signal</keyword>
<dbReference type="FunCoup" id="H2YEH3">
    <property type="interactions" value="44"/>
</dbReference>
<comment type="catalytic activity">
    <reaction evidence="9">
        <text>L-seryl-[EGF-like domain protein] + UDP-alpha-D-glucose = 3-O-(beta-D-glucosyl)-L-seryl-[EGF-like domain protein] + UDP + H(+)</text>
        <dbReference type="Rhea" id="RHEA:58116"/>
        <dbReference type="Rhea" id="RHEA-COMP:14610"/>
        <dbReference type="Rhea" id="RHEA-COMP:16010"/>
        <dbReference type="ChEBI" id="CHEBI:15378"/>
        <dbReference type="ChEBI" id="CHEBI:29999"/>
        <dbReference type="ChEBI" id="CHEBI:58223"/>
        <dbReference type="ChEBI" id="CHEBI:58885"/>
        <dbReference type="ChEBI" id="CHEBI:140576"/>
    </reaction>
</comment>
<dbReference type="PROSITE" id="PS50194">
    <property type="entry name" value="FILAMIN_REPEAT"/>
    <property type="match status" value="1"/>
</dbReference>
<reference evidence="14" key="1">
    <citation type="submission" date="2003-08" db="EMBL/GenBank/DDBJ databases">
        <authorList>
            <person name="Birren B."/>
            <person name="Nusbaum C."/>
            <person name="Abebe A."/>
            <person name="Abouelleil A."/>
            <person name="Adekoya E."/>
            <person name="Ait-zahra M."/>
            <person name="Allen N."/>
            <person name="Allen T."/>
            <person name="An P."/>
            <person name="Anderson M."/>
            <person name="Anderson S."/>
            <person name="Arachchi H."/>
            <person name="Armbruster J."/>
            <person name="Bachantsang P."/>
            <person name="Baldwin J."/>
            <person name="Barry A."/>
            <person name="Bayul T."/>
            <person name="Blitshsteyn B."/>
            <person name="Bloom T."/>
            <person name="Blye J."/>
            <person name="Boguslavskiy L."/>
            <person name="Borowsky M."/>
            <person name="Boukhgalter B."/>
            <person name="Brunache A."/>
            <person name="Butler J."/>
            <person name="Calixte N."/>
            <person name="Calvo S."/>
            <person name="Camarata J."/>
            <person name="Campo K."/>
            <person name="Chang J."/>
            <person name="Cheshatsang Y."/>
            <person name="Citroen M."/>
            <person name="Collymore A."/>
            <person name="Considine T."/>
            <person name="Cook A."/>
            <person name="Cooke P."/>
            <person name="Corum B."/>
            <person name="Cuomo C."/>
            <person name="David R."/>
            <person name="Dawoe T."/>
            <person name="Degray S."/>
            <person name="Dodge S."/>
            <person name="Dooley K."/>
            <person name="Dorje P."/>
            <person name="Dorjee K."/>
            <person name="Dorris L."/>
            <person name="Duffey N."/>
            <person name="Dupes A."/>
            <person name="Elkins T."/>
            <person name="Engels R."/>
            <person name="Erickson J."/>
            <person name="Farina A."/>
            <person name="Faro S."/>
            <person name="Ferreira P."/>
            <person name="Fischer H."/>
            <person name="Fitzgerald M."/>
            <person name="Foley K."/>
            <person name="Gage D."/>
            <person name="Galagan J."/>
            <person name="Gearin G."/>
            <person name="Gnerre S."/>
            <person name="Gnirke A."/>
            <person name="Goyette A."/>
            <person name="Graham J."/>
            <person name="Grandbois E."/>
            <person name="Gyaltsen K."/>
            <person name="Hafez N."/>
            <person name="Hagopian D."/>
            <person name="Hagos B."/>
            <person name="Hall J."/>
            <person name="Hatcher B."/>
            <person name="Heller A."/>
            <person name="Higgins H."/>
            <person name="Honan T."/>
            <person name="Horn A."/>
            <person name="Houde N."/>
            <person name="Hughes L."/>
            <person name="Hulme W."/>
            <person name="Husby E."/>
            <person name="Iliev I."/>
            <person name="Jaffe D."/>
            <person name="Jones C."/>
            <person name="Kamal M."/>
            <person name="Kamat A."/>
            <person name="Kamvysselis M."/>
            <person name="Karlsson E."/>
            <person name="Kells C."/>
            <person name="Kieu A."/>
            <person name="Kisner P."/>
            <person name="Kodira C."/>
            <person name="Kulbokas E."/>
            <person name="Labutti K."/>
            <person name="Lama D."/>
            <person name="Landers T."/>
            <person name="Leger J."/>
            <person name="Levine S."/>
            <person name="Lewis D."/>
            <person name="Lewis T."/>
            <person name="Lindblad-toh K."/>
            <person name="Liu X."/>
            <person name="Lokyitsang T."/>
            <person name="Lokyitsang Y."/>
            <person name="Lucien O."/>
            <person name="Lui A."/>
            <person name="Ma L.J."/>
            <person name="Mabbitt R."/>
            <person name="Macdonald J."/>
            <person name="Maclean C."/>
            <person name="Major J."/>
            <person name="Manning J."/>
            <person name="Marabella R."/>
            <person name="Maru K."/>
            <person name="Matthews C."/>
            <person name="Mauceli E."/>
            <person name="Mccarthy M."/>
            <person name="Mcdonough S."/>
            <person name="Mcghee T."/>
            <person name="Meldrim J."/>
            <person name="Meneus L."/>
            <person name="Mesirov J."/>
            <person name="Mihalev A."/>
            <person name="Mihova T."/>
            <person name="Mikkelsen T."/>
            <person name="Mlenga V."/>
            <person name="Moru K."/>
            <person name="Mozes J."/>
            <person name="Mulrain L."/>
            <person name="Munson G."/>
            <person name="Naylor J."/>
            <person name="Newes C."/>
            <person name="Nguyen C."/>
            <person name="Nguyen N."/>
            <person name="Nguyen T."/>
            <person name="Nicol R."/>
            <person name="Nielsen C."/>
            <person name="Nizzari M."/>
            <person name="Norbu C."/>
            <person name="Norbu N."/>
            <person name="O'donnell P."/>
            <person name="Okoawo O."/>
            <person name="O'leary S."/>
            <person name="Omotosho B."/>
            <person name="O'neill K."/>
            <person name="Osman S."/>
            <person name="Parker S."/>
            <person name="Perrin D."/>
            <person name="Phunkhang P."/>
            <person name="Piqani B."/>
            <person name="Purcell S."/>
            <person name="Rachupka T."/>
            <person name="Ramasamy U."/>
            <person name="Rameau R."/>
            <person name="Ray V."/>
            <person name="Raymond C."/>
            <person name="Retta R."/>
            <person name="Richardson S."/>
            <person name="Rise C."/>
            <person name="Rodriguez J."/>
            <person name="Rogers J."/>
            <person name="Rogov P."/>
            <person name="Rutman M."/>
            <person name="Schupbach R."/>
            <person name="Seaman C."/>
            <person name="Settipalli S."/>
            <person name="Sharpe T."/>
            <person name="Sheridan J."/>
            <person name="Sherpa N."/>
            <person name="Shi J."/>
            <person name="Smirnov S."/>
            <person name="Smith C."/>
            <person name="Sougnez C."/>
            <person name="Spencer B."/>
            <person name="Stalker J."/>
            <person name="Stange-thomann N."/>
            <person name="Stavropoulos S."/>
            <person name="Stetson K."/>
            <person name="Stone C."/>
            <person name="Stone S."/>
            <person name="Stubbs M."/>
            <person name="Talamas J."/>
            <person name="Tchuinga P."/>
            <person name="Tenzing P."/>
            <person name="Tesfaye S."/>
            <person name="Theodore J."/>
            <person name="Thoulutsang Y."/>
            <person name="Topham K."/>
            <person name="Towey S."/>
            <person name="Tsamla T."/>
            <person name="Tsomo N."/>
            <person name="Vallee D."/>
            <person name="Vassiliev H."/>
            <person name="Venkataraman V."/>
            <person name="Vinson J."/>
            <person name="Vo A."/>
            <person name="Wade C."/>
            <person name="Wang S."/>
            <person name="Wangchuk T."/>
            <person name="Wangdi T."/>
            <person name="Whittaker C."/>
            <person name="Wilkinson J."/>
            <person name="Wu Y."/>
            <person name="Wyman D."/>
            <person name="Yadav S."/>
            <person name="Yang S."/>
            <person name="Yang X."/>
            <person name="Yeager S."/>
            <person name="Yee E."/>
            <person name="Young G."/>
            <person name="Zainoun J."/>
            <person name="Zembeck L."/>
            <person name="Zimmer A."/>
            <person name="Zody M."/>
            <person name="Lander E."/>
        </authorList>
    </citation>
    <scope>NUCLEOTIDE SEQUENCE [LARGE SCALE GENOMIC DNA]</scope>
</reference>
<evidence type="ECO:0000256" key="1">
    <source>
        <dbReference type="ARBA" id="ARBA00004922"/>
    </source>
</evidence>
<evidence type="ECO:0000256" key="11">
    <source>
        <dbReference type="SAM" id="SignalP"/>
    </source>
</evidence>
<dbReference type="GeneTree" id="ENSGT00940000172761"/>
<protein>
    <recommendedName>
        <fullName evidence="12">Glycosyl transferase CAP10 domain-containing protein</fullName>
    </recommendedName>
</protein>
<evidence type="ECO:0000259" key="12">
    <source>
        <dbReference type="SMART" id="SM00672"/>
    </source>
</evidence>
<dbReference type="PANTHER" id="PTHR12203:SF122">
    <property type="entry name" value="GLYCOSYL TRANSFERASE CAP10 DOMAIN-CONTAINING PROTEIN"/>
    <property type="match status" value="1"/>
</dbReference>
<dbReference type="GO" id="GO:0012505">
    <property type="term" value="C:endomembrane system"/>
    <property type="evidence" value="ECO:0007669"/>
    <property type="project" value="TreeGrafter"/>
</dbReference>
<dbReference type="HOGENOM" id="CLU_041919_0_0_1"/>
<proteinExistence type="inferred from homology"/>
<evidence type="ECO:0000256" key="10">
    <source>
        <dbReference type="PROSITE-ProRule" id="PRU00087"/>
    </source>
</evidence>
<evidence type="ECO:0000256" key="6">
    <source>
        <dbReference type="ARBA" id="ARBA00022824"/>
    </source>
</evidence>
<reference evidence="13" key="2">
    <citation type="submission" date="2025-08" db="UniProtKB">
        <authorList>
            <consortium name="Ensembl"/>
        </authorList>
    </citation>
    <scope>IDENTIFICATION</scope>
</reference>
<comment type="similarity">
    <text evidence="2">Belongs to the KDELC family.</text>
</comment>
<dbReference type="Pfam" id="PF05686">
    <property type="entry name" value="Glyco_transf_90"/>
    <property type="match status" value="1"/>
</dbReference>
<dbReference type="InterPro" id="IPR006598">
    <property type="entry name" value="CAP10"/>
</dbReference>
<comment type="pathway">
    <text evidence="1">Protein modification; protein glycosylation.</text>
</comment>
<dbReference type="Pfam" id="PF00630">
    <property type="entry name" value="Filamin"/>
    <property type="match status" value="1"/>
</dbReference>
<sequence length="491" mass="56891">MDLFVVLALLGSICCAHSSTISCSNTQVWGPALDENAYLPVRYLFIQAYNKKNNKITKDLGDKAFQLTVHDEKAGRVRAWVTVLNLHNGTYIGRFRLYDHAGQLVINIKHAGNHVANSPYHLKGNAVYGEDCVCPLNRKKWLKALQCPTSYQQIETDLKSHQVIDLSTFAKRMIERFTPHHSICHYAVVNNEVYRQCHGDITDFKIFMDAPLLSITRKVSLPDFEFFINLGWPLEKSQEDPLPIISWCGSDSTYDIILPTYDITNSVLEMLGRVSLDVFSVQANTGPKWEKKVEKGFFRGRDSRQERLDLAAMSVKHPELINASITNYFFFKKDEKKFGKSVKPISFFDFFKYKYQLNIDGTVAAYRFPYLLVADSLVFKQNSEYYEHFYKDLVPWKHYIPVKRNLSDLMYQIKWAKKNDKKARKIQRAGTEFARKYLQPADIFCYHVALFVEYAKRQNGTVKVLDTMVKVAQPETNCRCRKLKKLTKEEL</sequence>
<keyword evidence="4" id="KW-0808">Transferase</keyword>
<dbReference type="Gene3D" id="2.60.40.10">
    <property type="entry name" value="Immunoglobulins"/>
    <property type="match status" value="1"/>
</dbReference>
<feature type="domain" description="Glycosyl transferase CAP10" evidence="12">
    <location>
        <begin position="220"/>
        <end position="461"/>
    </location>
</feature>
<evidence type="ECO:0000256" key="7">
    <source>
        <dbReference type="ARBA" id="ARBA00023180"/>
    </source>
</evidence>
<dbReference type="SMART" id="SM00672">
    <property type="entry name" value="CAP10"/>
    <property type="match status" value="1"/>
</dbReference>
<dbReference type="GO" id="GO:0046527">
    <property type="term" value="F:glucosyltransferase activity"/>
    <property type="evidence" value="ECO:0007669"/>
    <property type="project" value="TreeGrafter"/>
</dbReference>
<dbReference type="Ensembl" id="ENSCSAVT00000003778.1">
    <property type="protein sequence ID" value="ENSCSAVP00000003721.1"/>
    <property type="gene ID" value="ENSCSAVG00000002206.1"/>
</dbReference>
<accession>H2YEH3</accession>
<keyword evidence="6" id="KW-0256">Endoplasmic reticulum</keyword>
<feature type="signal peptide" evidence="11">
    <location>
        <begin position="1"/>
        <end position="18"/>
    </location>
</feature>
<keyword evidence="7" id="KW-0325">Glycoprotein</keyword>
<dbReference type="PANTHER" id="PTHR12203">
    <property type="entry name" value="KDEL LYS-ASP-GLU-LEU CONTAINING - RELATED"/>
    <property type="match status" value="1"/>
</dbReference>
<dbReference type="FunFam" id="2.60.40.10:FF:000419">
    <property type="entry name" value="KDEL (Lys-Asp-Glu-Leu) containing 1"/>
    <property type="match status" value="1"/>
</dbReference>
<reference evidence="13" key="3">
    <citation type="submission" date="2025-09" db="UniProtKB">
        <authorList>
            <consortium name="Ensembl"/>
        </authorList>
    </citation>
    <scope>IDENTIFICATION</scope>
</reference>
<evidence type="ECO:0000256" key="5">
    <source>
        <dbReference type="ARBA" id="ARBA00022729"/>
    </source>
</evidence>
<dbReference type="SUPFAM" id="SSF81296">
    <property type="entry name" value="E set domains"/>
    <property type="match status" value="1"/>
</dbReference>
<keyword evidence="14" id="KW-1185">Reference proteome</keyword>
<dbReference type="InParanoid" id="H2YEH3"/>
<organism evidence="13 14">
    <name type="scientific">Ciona savignyi</name>
    <name type="common">Pacific transparent sea squirt</name>
    <dbReference type="NCBI Taxonomy" id="51511"/>
    <lineage>
        <taxon>Eukaryota</taxon>
        <taxon>Metazoa</taxon>
        <taxon>Chordata</taxon>
        <taxon>Tunicata</taxon>
        <taxon>Ascidiacea</taxon>
        <taxon>Phlebobranchia</taxon>
        <taxon>Cionidae</taxon>
        <taxon>Ciona</taxon>
    </lineage>
</organism>
<evidence type="ECO:0000256" key="8">
    <source>
        <dbReference type="ARBA" id="ARBA00047553"/>
    </source>
</evidence>
<dbReference type="STRING" id="51511.ENSCSAVP00000003721"/>
<evidence type="ECO:0000256" key="2">
    <source>
        <dbReference type="ARBA" id="ARBA00006063"/>
    </source>
</evidence>
<evidence type="ECO:0000256" key="3">
    <source>
        <dbReference type="ARBA" id="ARBA00022676"/>
    </source>
</evidence>
<keyword evidence="3" id="KW-0328">Glycosyltransferase</keyword>
<dbReference type="InterPro" id="IPR051091">
    <property type="entry name" value="O-Glucosyltr/Glycosyltrsf_90"/>
</dbReference>
<dbReference type="eggNOG" id="KOG2458">
    <property type="taxonomic scope" value="Eukaryota"/>
</dbReference>
<dbReference type="OMA" id="MFMDATL"/>
<dbReference type="InterPro" id="IPR017868">
    <property type="entry name" value="Filamin/ABP280_repeat-like"/>
</dbReference>
<evidence type="ECO:0000256" key="9">
    <source>
        <dbReference type="ARBA" id="ARBA00049246"/>
    </source>
</evidence>
<name>H2YEH3_CIOSA</name>
<feature type="chain" id="PRO_5003578026" description="Glycosyl transferase CAP10 domain-containing protein" evidence="11">
    <location>
        <begin position="19"/>
        <end position="491"/>
    </location>
</feature>
<dbReference type="Proteomes" id="UP000007875">
    <property type="component" value="Unassembled WGS sequence"/>
</dbReference>
<evidence type="ECO:0000313" key="13">
    <source>
        <dbReference type="Ensembl" id="ENSCSAVP00000003721.1"/>
    </source>
</evidence>
<feature type="repeat" description="Filamin" evidence="10">
    <location>
        <begin position="18"/>
        <end position="124"/>
    </location>
</feature>